<comment type="caution">
    <text evidence="14">The sequence shown here is derived from an EMBL/GenBank/DDBJ whole genome shotgun (WGS) entry which is preliminary data.</text>
</comment>
<dbReference type="PROSITE" id="PS00856">
    <property type="entry name" value="GUANYLATE_KINASE_1"/>
    <property type="match status" value="1"/>
</dbReference>
<evidence type="ECO:0000256" key="11">
    <source>
        <dbReference type="ARBA" id="ARBA00048594"/>
    </source>
</evidence>
<protein>
    <recommendedName>
        <fullName evidence="5 12">Guanylate kinase</fullName>
        <ecNumber evidence="4 12">2.7.4.8</ecNumber>
    </recommendedName>
    <alternativeName>
        <fullName evidence="10 12">GMP kinase</fullName>
    </alternativeName>
</protein>
<evidence type="ECO:0000256" key="7">
    <source>
        <dbReference type="ARBA" id="ARBA00022741"/>
    </source>
</evidence>
<dbReference type="InterPro" id="IPR027417">
    <property type="entry name" value="P-loop_NTPase"/>
</dbReference>
<organism evidence="14 15">
    <name type="scientific">Candidatus Ureaplasma intestinipullorum</name>
    <dbReference type="NCBI Taxonomy" id="2838770"/>
    <lineage>
        <taxon>Bacteria</taxon>
        <taxon>Bacillati</taxon>
        <taxon>Mycoplasmatota</taxon>
        <taxon>Mycoplasmoidales</taxon>
        <taxon>Mycoplasmoidaceae</taxon>
        <taxon>Ureaplasma</taxon>
    </lineage>
</organism>
<dbReference type="GO" id="GO:0004385">
    <property type="term" value="F:GMP kinase activity"/>
    <property type="evidence" value="ECO:0007669"/>
    <property type="project" value="UniProtKB-UniRule"/>
</dbReference>
<dbReference type="Pfam" id="PF00625">
    <property type="entry name" value="Guanylate_kin"/>
    <property type="match status" value="1"/>
</dbReference>
<evidence type="ECO:0000313" key="14">
    <source>
        <dbReference type="EMBL" id="MBU3830863.1"/>
    </source>
</evidence>
<keyword evidence="8 12" id="KW-0418">Kinase</keyword>
<evidence type="ECO:0000256" key="1">
    <source>
        <dbReference type="ARBA" id="ARBA00003531"/>
    </source>
</evidence>
<evidence type="ECO:0000256" key="10">
    <source>
        <dbReference type="ARBA" id="ARBA00030128"/>
    </source>
</evidence>
<evidence type="ECO:0000259" key="13">
    <source>
        <dbReference type="PROSITE" id="PS50052"/>
    </source>
</evidence>
<evidence type="ECO:0000256" key="12">
    <source>
        <dbReference type="HAMAP-Rule" id="MF_00328"/>
    </source>
</evidence>
<feature type="binding site" evidence="12">
    <location>
        <begin position="11"/>
        <end position="18"/>
    </location>
    <ligand>
        <name>ATP</name>
        <dbReference type="ChEBI" id="CHEBI:30616"/>
    </ligand>
</feature>
<accession>A0A9E2KXG3</accession>
<dbReference type="CDD" id="cd00071">
    <property type="entry name" value="GMPK"/>
    <property type="match status" value="1"/>
</dbReference>
<dbReference type="Gene3D" id="3.30.63.10">
    <property type="entry name" value="Guanylate Kinase phosphate binding domain"/>
    <property type="match status" value="1"/>
</dbReference>
<dbReference type="HAMAP" id="MF_00328">
    <property type="entry name" value="Guanylate_kinase"/>
    <property type="match status" value="1"/>
</dbReference>
<evidence type="ECO:0000313" key="15">
    <source>
        <dbReference type="Proteomes" id="UP000824247"/>
    </source>
</evidence>
<dbReference type="GO" id="GO:0005829">
    <property type="term" value="C:cytosol"/>
    <property type="evidence" value="ECO:0007669"/>
    <property type="project" value="TreeGrafter"/>
</dbReference>
<dbReference type="Proteomes" id="UP000824247">
    <property type="component" value="Unassembled WGS sequence"/>
</dbReference>
<gene>
    <name evidence="12 14" type="primary">gmk</name>
    <name evidence="14" type="ORF">H9897_01785</name>
</gene>
<dbReference type="GO" id="GO:0005524">
    <property type="term" value="F:ATP binding"/>
    <property type="evidence" value="ECO:0007669"/>
    <property type="project" value="UniProtKB-UniRule"/>
</dbReference>
<dbReference type="InterPro" id="IPR008144">
    <property type="entry name" value="Guanylate_kin-like_dom"/>
</dbReference>
<dbReference type="SUPFAM" id="SSF52540">
    <property type="entry name" value="P-loop containing nucleoside triphosphate hydrolases"/>
    <property type="match status" value="1"/>
</dbReference>
<dbReference type="PANTHER" id="PTHR23117:SF13">
    <property type="entry name" value="GUANYLATE KINASE"/>
    <property type="match status" value="1"/>
</dbReference>
<dbReference type="Gene3D" id="3.40.50.300">
    <property type="entry name" value="P-loop containing nucleotide triphosphate hydrolases"/>
    <property type="match status" value="1"/>
</dbReference>
<comment type="catalytic activity">
    <reaction evidence="11 12">
        <text>GMP + ATP = GDP + ADP</text>
        <dbReference type="Rhea" id="RHEA:20780"/>
        <dbReference type="ChEBI" id="CHEBI:30616"/>
        <dbReference type="ChEBI" id="CHEBI:58115"/>
        <dbReference type="ChEBI" id="CHEBI:58189"/>
        <dbReference type="ChEBI" id="CHEBI:456216"/>
        <dbReference type="EC" id="2.7.4.8"/>
    </reaction>
</comment>
<comment type="similarity">
    <text evidence="3 12">Belongs to the guanylate kinase family.</text>
</comment>
<name>A0A9E2KXG3_9BACT</name>
<evidence type="ECO:0000256" key="4">
    <source>
        <dbReference type="ARBA" id="ARBA00012961"/>
    </source>
</evidence>
<comment type="subcellular location">
    <subcellularLocation>
        <location evidence="2 12">Cytoplasm</location>
    </subcellularLocation>
</comment>
<dbReference type="SMART" id="SM00072">
    <property type="entry name" value="GuKc"/>
    <property type="match status" value="1"/>
</dbReference>
<dbReference type="InterPro" id="IPR008145">
    <property type="entry name" value="GK/Ca_channel_bsu"/>
</dbReference>
<sequence>MNKGKVVVISGPSGVGKHTIFEKILKYPDLNLTYSISMTTRKKRPNEEEGKDYFFVSEEMFNKSIENNEFIEWAEFCGNKYGTPKQNLIDCIESGKNIALEIETVGANNIFKIIPNHQLISIFILPPTINELEERLKRRGSESQEVISKRVQKAKEELMEKHKYQFNVVNDDLERCVKEIYNIIKSNIY</sequence>
<reference evidence="14" key="2">
    <citation type="submission" date="2021-04" db="EMBL/GenBank/DDBJ databases">
        <authorList>
            <person name="Gilroy R."/>
        </authorList>
    </citation>
    <scope>NUCLEOTIDE SEQUENCE</scope>
    <source>
        <strain evidence="14">A5-1222</strain>
    </source>
</reference>
<keyword evidence="6 12" id="KW-0808">Transferase</keyword>
<dbReference type="EC" id="2.7.4.8" evidence="4 12"/>
<dbReference type="PROSITE" id="PS50052">
    <property type="entry name" value="GUANYLATE_KINASE_2"/>
    <property type="match status" value="1"/>
</dbReference>
<dbReference type="AlphaFoldDB" id="A0A9E2KXG3"/>
<feature type="domain" description="Guanylate kinase-like" evidence="13">
    <location>
        <begin position="4"/>
        <end position="185"/>
    </location>
</feature>
<keyword evidence="7 12" id="KW-0547">Nucleotide-binding</keyword>
<keyword evidence="9 12" id="KW-0067">ATP-binding</keyword>
<evidence type="ECO:0000256" key="6">
    <source>
        <dbReference type="ARBA" id="ARBA00022679"/>
    </source>
</evidence>
<dbReference type="PANTHER" id="PTHR23117">
    <property type="entry name" value="GUANYLATE KINASE-RELATED"/>
    <property type="match status" value="1"/>
</dbReference>
<evidence type="ECO:0000256" key="9">
    <source>
        <dbReference type="ARBA" id="ARBA00022840"/>
    </source>
</evidence>
<evidence type="ECO:0000256" key="3">
    <source>
        <dbReference type="ARBA" id="ARBA00005790"/>
    </source>
</evidence>
<comment type="function">
    <text evidence="1 12">Essential for recycling GMP and indirectly, cGMP.</text>
</comment>
<reference evidence="14" key="1">
    <citation type="journal article" date="2021" name="PeerJ">
        <title>Extensive microbial diversity within the chicken gut microbiome revealed by metagenomics and culture.</title>
        <authorList>
            <person name="Gilroy R."/>
            <person name="Ravi A."/>
            <person name="Getino M."/>
            <person name="Pursley I."/>
            <person name="Horton D.L."/>
            <person name="Alikhan N.F."/>
            <person name="Baker D."/>
            <person name="Gharbi K."/>
            <person name="Hall N."/>
            <person name="Watson M."/>
            <person name="Adriaenssens E.M."/>
            <person name="Foster-Nyarko E."/>
            <person name="Jarju S."/>
            <person name="Secka A."/>
            <person name="Antonio M."/>
            <person name="Oren A."/>
            <person name="Chaudhuri R.R."/>
            <person name="La Ragione R."/>
            <person name="Hildebrand F."/>
            <person name="Pallen M.J."/>
        </authorList>
    </citation>
    <scope>NUCLEOTIDE SEQUENCE</scope>
    <source>
        <strain evidence="14">A5-1222</strain>
    </source>
</reference>
<dbReference type="FunFam" id="3.30.63.10:FF:000002">
    <property type="entry name" value="Guanylate kinase 1"/>
    <property type="match status" value="1"/>
</dbReference>
<dbReference type="InterPro" id="IPR020590">
    <property type="entry name" value="Guanylate_kinase_CS"/>
</dbReference>
<proteinExistence type="inferred from homology"/>
<dbReference type="NCBIfam" id="TIGR03263">
    <property type="entry name" value="guanyl_kin"/>
    <property type="match status" value="1"/>
</dbReference>
<evidence type="ECO:0000256" key="2">
    <source>
        <dbReference type="ARBA" id="ARBA00004496"/>
    </source>
</evidence>
<evidence type="ECO:0000256" key="8">
    <source>
        <dbReference type="ARBA" id="ARBA00022777"/>
    </source>
</evidence>
<dbReference type="InterPro" id="IPR017665">
    <property type="entry name" value="Guanylate_kinase"/>
</dbReference>
<evidence type="ECO:0000256" key="5">
    <source>
        <dbReference type="ARBA" id="ARBA00016296"/>
    </source>
</evidence>
<keyword evidence="12" id="KW-0963">Cytoplasm</keyword>
<dbReference type="EMBL" id="JAHLFM010000026">
    <property type="protein sequence ID" value="MBU3830863.1"/>
    <property type="molecule type" value="Genomic_DNA"/>
</dbReference>